<dbReference type="InterPro" id="IPR027417">
    <property type="entry name" value="P-loop_NTPase"/>
</dbReference>
<dbReference type="SUPFAM" id="SSF52540">
    <property type="entry name" value="P-loop containing nucleoside triphosphate hydrolases"/>
    <property type="match status" value="1"/>
</dbReference>
<dbReference type="GO" id="GO:0140359">
    <property type="term" value="F:ABC-type transporter activity"/>
    <property type="evidence" value="ECO:0007669"/>
    <property type="project" value="InterPro"/>
</dbReference>
<dbReference type="Gene3D" id="3.40.50.300">
    <property type="entry name" value="P-loop containing nucleotide triphosphate hydrolases"/>
    <property type="match status" value="1"/>
</dbReference>
<keyword evidence="4 6" id="KW-0067">ATP-binding</keyword>
<dbReference type="RefSeq" id="WP_093320884.1">
    <property type="nucleotide sequence ID" value="NZ_FOHV01000021.1"/>
</dbReference>
<dbReference type="EMBL" id="FOHV01000021">
    <property type="protein sequence ID" value="SET37476.1"/>
    <property type="molecule type" value="Genomic_DNA"/>
</dbReference>
<keyword evidence="3" id="KW-0547">Nucleotide-binding</keyword>
<dbReference type="PANTHER" id="PTHR46743:SF2">
    <property type="entry name" value="TEICHOIC ACIDS EXPORT ATP-BINDING PROTEIN TAGH"/>
    <property type="match status" value="1"/>
</dbReference>
<dbReference type="GO" id="GO:0016887">
    <property type="term" value="F:ATP hydrolysis activity"/>
    <property type="evidence" value="ECO:0007669"/>
    <property type="project" value="InterPro"/>
</dbReference>
<name>A0A1I0DXN9_9GAMM</name>
<dbReference type="STRING" id="1123402.SAMN02583745_02167"/>
<dbReference type="GO" id="GO:0016020">
    <property type="term" value="C:membrane"/>
    <property type="evidence" value="ECO:0007669"/>
    <property type="project" value="InterPro"/>
</dbReference>
<dbReference type="SMART" id="SM00382">
    <property type="entry name" value="AAA"/>
    <property type="match status" value="1"/>
</dbReference>
<dbReference type="PROSITE" id="PS00211">
    <property type="entry name" value="ABC_TRANSPORTER_1"/>
    <property type="match status" value="1"/>
</dbReference>
<reference evidence="7" key="1">
    <citation type="submission" date="2016-10" db="EMBL/GenBank/DDBJ databases">
        <authorList>
            <person name="Varghese N."/>
            <person name="Submissions S."/>
        </authorList>
    </citation>
    <scope>NUCLEOTIDE SEQUENCE [LARGE SCALE GENOMIC DNA]</scope>
    <source>
        <strain evidence="7">DSM 18579</strain>
    </source>
</reference>
<dbReference type="InterPro" id="IPR015860">
    <property type="entry name" value="ABC_transpr_TagH-like"/>
</dbReference>
<gene>
    <name evidence="6" type="ORF">SAMN02583745_02167</name>
</gene>
<dbReference type="InterPro" id="IPR003439">
    <property type="entry name" value="ABC_transporter-like_ATP-bd"/>
</dbReference>
<comment type="similarity">
    <text evidence="1">Belongs to the ABC transporter superfamily.</text>
</comment>
<dbReference type="CDD" id="cd03220">
    <property type="entry name" value="ABC_KpsT_Wzt"/>
    <property type="match status" value="1"/>
</dbReference>
<keyword evidence="7" id="KW-1185">Reference proteome</keyword>
<protein>
    <submittedName>
        <fullName evidence="6">Lipopolysaccharide transport system ATP-binding protein</fullName>
    </submittedName>
</protein>
<proteinExistence type="inferred from homology"/>
<dbReference type="InterPro" id="IPR003593">
    <property type="entry name" value="AAA+_ATPase"/>
</dbReference>
<dbReference type="Proteomes" id="UP000242642">
    <property type="component" value="Unassembled WGS sequence"/>
</dbReference>
<evidence type="ECO:0000256" key="1">
    <source>
        <dbReference type="ARBA" id="ARBA00005417"/>
    </source>
</evidence>
<keyword evidence="2" id="KW-0813">Transport</keyword>
<dbReference type="GO" id="GO:0005524">
    <property type="term" value="F:ATP binding"/>
    <property type="evidence" value="ECO:0007669"/>
    <property type="project" value="UniProtKB-KW"/>
</dbReference>
<evidence type="ECO:0000256" key="4">
    <source>
        <dbReference type="ARBA" id="ARBA00022840"/>
    </source>
</evidence>
<organism evidence="6 7">
    <name type="scientific">Thorsellia anophelis DSM 18579</name>
    <dbReference type="NCBI Taxonomy" id="1123402"/>
    <lineage>
        <taxon>Bacteria</taxon>
        <taxon>Pseudomonadati</taxon>
        <taxon>Pseudomonadota</taxon>
        <taxon>Gammaproteobacteria</taxon>
        <taxon>Enterobacterales</taxon>
        <taxon>Thorselliaceae</taxon>
        <taxon>Thorsellia</taxon>
    </lineage>
</organism>
<accession>A0A1I0DXN9</accession>
<evidence type="ECO:0000313" key="7">
    <source>
        <dbReference type="Proteomes" id="UP000242642"/>
    </source>
</evidence>
<feature type="domain" description="ABC transporter" evidence="5">
    <location>
        <begin position="29"/>
        <end position="245"/>
    </location>
</feature>
<dbReference type="InterPro" id="IPR050683">
    <property type="entry name" value="Bact_Polysacc_Export_ATP-bd"/>
</dbReference>
<dbReference type="AlphaFoldDB" id="A0A1I0DXN9"/>
<evidence type="ECO:0000313" key="6">
    <source>
        <dbReference type="EMBL" id="SET37476.1"/>
    </source>
</evidence>
<dbReference type="OrthoDB" id="9778870at2"/>
<evidence type="ECO:0000256" key="2">
    <source>
        <dbReference type="ARBA" id="ARBA00022448"/>
    </source>
</evidence>
<evidence type="ECO:0000256" key="3">
    <source>
        <dbReference type="ARBA" id="ARBA00022741"/>
    </source>
</evidence>
<dbReference type="Pfam" id="PF00005">
    <property type="entry name" value="ABC_tran"/>
    <property type="match status" value="1"/>
</dbReference>
<dbReference type="PROSITE" id="PS50893">
    <property type="entry name" value="ABC_TRANSPORTER_2"/>
    <property type="match status" value="1"/>
</dbReference>
<evidence type="ECO:0000259" key="5">
    <source>
        <dbReference type="PROSITE" id="PS50893"/>
    </source>
</evidence>
<dbReference type="InterPro" id="IPR017871">
    <property type="entry name" value="ABC_transporter-like_CS"/>
</dbReference>
<dbReference type="PANTHER" id="PTHR46743">
    <property type="entry name" value="TEICHOIC ACIDS EXPORT ATP-BINDING PROTEIN TAGH"/>
    <property type="match status" value="1"/>
</dbReference>
<sequence>MEKTLIKLENVSLKYPLSSNKNKSFLSLIKSALLGKKESDGVIDSKNILSNISLDITKGDRVAILGHNGAGKTTLLRVMAGIYEPSEGEFIKVGQVSSLISISLGIHEDVSGIDNIYLRARLMGRSKEAVKSKIKDIIEFSELGHHIEQPVRTYSSGMKMRLAFSIATAFKIDILLMDEWLSVGDKEFKIKAQNKLTELVYESNIVVLASHSESLVRKVCNKAMILEHGQVKNFGPIKEISDIYFKG</sequence>